<comment type="catalytic activity">
    <reaction evidence="4 5">
        <text>5-amino-1-(5-phospho-beta-D-ribosyl)imidazole + hydrogencarbonate + ATP = 5-carboxyamino-1-(5-phospho-D-ribosyl)imidazole + ADP + phosphate + 2 H(+)</text>
        <dbReference type="Rhea" id="RHEA:19317"/>
        <dbReference type="ChEBI" id="CHEBI:15378"/>
        <dbReference type="ChEBI" id="CHEBI:17544"/>
        <dbReference type="ChEBI" id="CHEBI:30616"/>
        <dbReference type="ChEBI" id="CHEBI:43474"/>
        <dbReference type="ChEBI" id="CHEBI:58730"/>
        <dbReference type="ChEBI" id="CHEBI:137981"/>
        <dbReference type="ChEBI" id="CHEBI:456216"/>
        <dbReference type="EC" id="6.3.4.18"/>
    </reaction>
</comment>
<dbReference type="NCBIfam" id="TIGR01161">
    <property type="entry name" value="purK"/>
    <property type="match status" value="1"/>
</dbReference>
<feature type="binding site" evidence="4">
    <location>
        <position position="148"/>
    </location>
    <ligand>
        <name>ATP</name>
        <dbReference type="ChEBI" id="CHEBI:30616"/>
    </ligand>
</feature>
<dbReference type="GO" id="GO:0034028">
    <property type="term" value="F:5-(carboxyamino)imidazole ribonucleotide synthase activity"/>
    <property type="evidence" value="ECO:0007669"/>
    <property type="project" value="UniProtKB-UniRule"/>
</dbReference>
<keyword evidence="4 5" id="KW-0436">Ligase</keyword>
<dbReference type="Pfam" id="PF22660">
    <property type="entry name" value="RS_preATP-grasp-like"/>
    <property type="match status" value="1"/>
</dbReference>
<dbReference type="InterPro" id="IPR003135">
    <property type="entry name" value="ATP-grasp_carboxylate-amine"/>
</dbReference>
<dbReference type="Gene3D" id="3.30.470.20">
    <property type="entry name" value="ATP-grasp fold, B domain"/>
    <property type="match status" value="1"/>
</dbReference>
<dbReference type="Gene3D" id="3.30.1490.20">
    <property type="entry name" value="ATP-grasp fold, A domain"/>
    <property type="match status" value="1"/>
</dbReference>
<dbReference type="EC" id="6.3.4.18" evidence="4 5"/>
<dbReference type="GO" id="GO:0046872">
    <property type="term" value="F:metal ion binding"/>
    <property type="evidence" value="ECO:0007669"/>
    <property type="project" value="InterPro"/>
</dbReference>
<evidence type="ECO:0000256" key="5">
    <source>
        <dbReference type="RuleBase" id="RU361200"/>
    </source>
</evidence>
<protein>
    <recommendedName>
        <fullName evidence="4 5">N5-carboxyaminoimidazole ribonucleotide synthase</fullName>
        <shortName evidence="4 5">N5-CAIR synthase</shortName>
        <ecNumber evidence="4 5">6.3.4.18</ecNumber>
    </recommendedName>
    <alternativeName>
        <fullName evidence="4 5">5-(carboxyamino)imidazole ribonucleotide synthetase</fullName>
    </alternativeName>
</protein>
<dbReference type="PANTHER" id="PTHR11609:SF5">
    <property type="entry name" value="PHOSPHORIBOSYLAMINOIMIDAZOLE CARBOXYLASE"/>
    <property type="match status" value="1"/>
</dbReference>
<dbReference type="SUPFAM" id="SSF51246">
    <property type="entry name" value="Rudiment single hybrid motif"/>
    <property type="match status" value="1"/>
</dbReference>
<dbReference type="GO" id="GO:0005829">
    <property type="term" value="C:cytosol"/>
    <property type="evidence" value="ECO:0007669"/>
    <property type="project" value="TreeGrafter"/>
</dbReference>
<name>H6RGE2_9BACT</name>
<dbReference type="InterPro" id="IPR040686">
    <property type="entry name" value="PurK_C"/>
</dbReference>
<evidence type="ECO:0000256" key="3">
    <source>
        <dbReference type="ARBA" id="ARBA00022840"/>
    </source>
</evidence>
<organism evidence="7">
    <name type="scientific">uncultured Flavobacteriia bacterium</name>
    <dbReference type="NCBI Taxonomy" id="212695"/>
    <lineage>
        <taxon>Bacteria</taxon>
        <taxon>Pseudomonadati</taxon>
        <taxon>Bacteroidota</taxon>
        <taxon>Flavobacteriia</taxon>
        <taxon>environmental samples</taxon>
    </lineage>
</organism>
<evidence type="ECO:0000259" key="6">
    <source>
        <dbReference type="PROSITE" id="PS50975"/>
    </source>
</evidence>
<evidence type="ECO:0000256" key="4">
    <source>
        <dbReference type="HAMAP-Rule" id="MF_01928"/>
    </source>
</evidence>
<dbReference type="PANTHER" id="PTHR11609">
    <property type="entry name" value="PURINE BIOSYNTHESIS PROTEIN 6/7, PUR6/7"/>
    <property type="match status" value="1"/>
</dbReference>
<dbReference type="InterPro" id="IPR054350">
    <property type="entry name" value="PurT/PurK_preATP-grasp"/>
</dbReference>
<feature type="domain" description="ATP-grasp" evidence="6">
    <location>
        <begin position="152"/>
        <end position="333"/>
    </location>
</feature>
<evidence type="ECO:0000313" key="7">
    <source>
        <dbReference type="EMBL" id="CCG00103.1"/>
    </source>
</evidence>
<keyword evidence="2 4" id="KW-0658">Purine biosynthesis</keyword>
<comment type="pathway">
    <text evidence="4 5">Purine metabolism; IMP biosynthesis via de novo pathway; 5-amino-1-(5-phospho-D-ribosyl)imidazole-4-carboxylate from 5-amino-1-(5-phospho-D-ribosyl)imidazole (N5-CAIR route): step 1/2.</text>
</comment>
<comment type="function">
    <text evidence="4">Catalyzes the ATP-dependent conversion of 5-aminoimidazole ribonucleotide (AIR) and HCO(3)(-) to N5-carboxyaminoimidazole ribonucleotide (N5-CAIR).</text>
</comment>
<accession>H6RGE2</accession>
<reference evidence="7" key="2">
    <citation type="submission" date="2012-02" db="EMBL/GenBank/DDBJ databases">
        <authorList>
            <person name="Genoscope - CEA"/>
        </authorList>
    </citation>
    <scope>NUCLEOTIDE SEQUENCE</scope>
</reference>
<dbReference type="Pfam" id="PF02222">
    <property type="entry name" value="ATP-grasp"/>
    <property type="match status" value="1"/>
</dbReference>
<dbReference type="InterPro" id="IPR011761">
    <property type="entry name" value="ATP-grasp"/>
</dbReference>
<dbReference type="EMBL" id="FO117598">
    <property type="protein sequence ID" value="CCG00103.1"/>
    <property type="molecule type" value="Genomic_DNA"/>
</dbReference>
<feature type="binding site" evidence="4">
    <location>
        <position position="224"/>
    </location>
    <ligand>
        <name>ATP</name>
        <dbReference type="ChEBI" id="CHEBI:30616"/>
    </ligand>
</feature>
<feature type="binding site" evidence="4">
    <location>
        <position position="185"/>
    </location>
    <ligand>
        <name>ATP</name>
        <dbReference type="ChEBI" id="CHEBI:30616"/>
    </ligand>
</feature>
<comment type="similarity">
    <text evidence="4 5">Belongs to the PurK/PurT family.</text>
</comment>
<evidence type="ECO:0000256" key="1">
    <source>
        <dbReference type="ARBA" id="ARBA00022741"/>
    </source>
</evidence>
<dbReference type="UniPathway" id="UPA00074">
    <property type="reaction ID" value="UER00942"/>
</dbReference>
<dbReference type="InterPro" id="IPR005875">
    <property type="entry name" value="PurK"/>
</dbReference>
<dbReference type="SUPFAM" id="SSF56059">
    <property type="entry name" value="Glutathione synthetase ATP-binding domain-like"/>
    <property type="match status" value="1"/>
</dbReference>
<dbReference type="GO" id="GO:0004638">
    <property type="term" value="F:phosphoribosylaminoimidazole carboxylase activity"/>
    <property type="evidence" value="ECO:0007669"/>
    <property type="project" value="InterPro"/>
</dbReference>
<gene>
    <name evidence="4 5 7" type="primary">purK</name>
    <name evidence="7" type="ORF">VIS_S3CIB80024</name>
</gene>
<evidence type="ECO:0000256" key="2">
    <source>
        <dbReference type="ARBA" id="ARBA00022755"/>
    </source>
</evidence>
<dbReference type="AlphaFoldDB" id="H6RGE2"/>
<dbReference type="PROSITE" id="PS50975">
    <property type="entry name" value="ATP_GRASP"/>
    <property type="match status" value="1"/>
</dbReference>
<dbReference type="GO" id="GO:0006189">
    <property type="term" value="P:'de novo' IMP biosynthetic process"/>
    <property type="evidence" value="ECO:0007669"/>
    <property type="project" value="UniProtKB-UniRule"/>
</dbReference>
<dbReference type="InterPro" id="IPR011054">
    <property type="entry name" value="Rudment_hybrid_motif"/>
</dbReference>
<keyword evidence="7" id="KW-0456">Lyase</keyword>
<keyword evidence="1 4" id="KW-0547">Nucleotide-binding</keyword>
<dbReference type="Gene3D" id="3.40.50.20">
    <property type="match status" value="1"/>
</dbReference>
<keyword evidence="3 4" id="KW-0067">ATP-binding</keyword>
<proteinExistence type="inferred from homology"/>
<reference evidence="7" key="1">
    <citation type="journal article" date="2012" name="Environ. Microbiol.">
        <title>Genomic content of uncultured Bacteroidetes from contrasting oceanic provinces in the North Atlantic Ocean.</title>
        <authorList>
            <person name="Gomez-Pereira P.R."/>
            <person name="Schuler M."/>
            <person name="Fuchs B.M."/>
            <person name="Bennke C."/>
            <person name="Teeling H."/>
            <person name="Waldmann J."/>
            <person name="Richter M."/>
            <person name="Barbe V."/>
            <person name="Bataille E."/>
            <person name="Glockner F.O."/>
            <person name="Amann R."/>
        </authorList>
    </citation>
    <scope>NUCLEOTIDE SEQUENCE</scope>
</reference>
<dbReference type="HAMAP" id="MF_01928">
    <property type="entry name" value="PurK"/>
    <property type="match status" value="1"/>
</dbReference>
<feature type="binding site" evidence="4">
    <location>
        <begin position="216"/>
        <end position="219"/>
    </location>
    <ligand>
        <name>ATP</name>
        <dbReference type="ChEBI" id="CHEBI:30616"/>
    </ligand>
</feature>
<dbReference type="SUPFAM" id="SSF52440">
    <property type="entry name" value="PreATP-grasp domain"/>
    <property type="match status" value="1"/>
</dbReference>
<dbReference type="Pfam" id="PF17769">
    <property type="entry name" value="PurK_C"/>
    <property type="match status" value="1"/>
</dbReference>
<comment type="caution">
    <text evidence="4">Lacks conserved residue(s) required for the propagation of feature annotation.</text>
</comment>
<dbReference type="InterPro" id="IPR013815">
    <property type="entry name" value="ATP_grasp_subdomain_1"/>
</dbReference>
<sequence>MNHDTFELNCKIKEILAIQAELGILYFRLYRKEDSYLCTIMEKSYGKNFRLGMLGGGQLGRMFIQEAMNYDVHVHCIDPDAEAPCSRLAASFTVGSLQDFDTVYTFGKDKSLVTIEIENVNVEALEKLESEGIPVYPQPRILRIIKDKGLQKQFYSNNNIPTAPYKLAANAKEVHEFAQAPFVQKLRTGGYDGKGVQVVNNESDFSQLFDDPSIIENKIPFAKELSVIVVRNPKGETAVYPTTESEFNSEANLVEFLFSPAEIDAEIEKNAQELAIDVANKLYFVGILAVEMFLTNDGSLLVNEVAPRPHNSGHQTIEGNETSQFEQHMRSILNWPLGSTKITQPSVMINLLGEKGFEGSAFYEGLYEVIAMPGVHIHLYGKEKTKSFRKMGHVTVTASKLEEAKKLAKSVKNILKVKS</sequence>
<dbReference type="GO" id="GO:0005524">
    <property type="term" value="F:ATP binding"/>
    <property type="evidence" value="ECO:0007669"/>
    <property type="project" value="UniProtKB-UniRule"/>
</dbReference>
<dbReference type="NCBIfam" id="NF004679">
    <property type="entry name" value="PRK06019.1-5"/>
    <property type="match status" value="1"/>
</dbReference>
<dbReference type="InterPro" id="IPR016185">
    <property type="entry name" value="PreATP-grasp_dom_sf"/>
</dbReference>
<comment type="function">
    <text evidence="5">Catalyzes the ATP-dependent conversion of 5-aminoimidazole ribonucleotide (AIR) and HCO(3)- to N5-carboxyaminoimidazole ribonucleotide (N5-CAIR).</text>
</comment>
<comment type="subunit">
    <text evidence="4 5">Homodimer.</text>
</comment>
<feature type="binding site" evidence="4">
    <location>
        <begin position="303"/>
        <end position="304"/>
    </location>
    <ligand>
        <name>ATP</name>
        <dbReference type="ChEBI" id="CHEBI:30616"/>
    </ligand>
</feature>